<dbReference type="NCBIfam" id="TIGR02666">
    <property type="entry name" value="moaA"/>
    <property type="match status" value="1"/>
</dbReference>
<dbReference type="GO" id="GO:0006777">
    <property type="term" value="P:Mo-molybdopterin cofactor biosynthetic process"/>
    <property type="evidence" value="ECO:0007669"/>
    <property type="project" value="UniProtKB-KW"/>
</dbReference>
<dbReference type="Gene3D" id="3.20.20.70">
    <property type="entry name" value="Aldolase class I"/>
    <property type="match status" value="1"/>
</dbReference>
<dbReference type="GO" id="GO:0061799">
    <property type="term" value="F:cyclic pyranopterin monophosphate synthase activity"/>
    <property type="evidence" value="ECO:0007669"/>
    <property type="project" value="TreeGrafter"/>
</dbReference>
<dbReference type="GO" id="GO:0061798">
    <property type="term" value="F:GTP 3',8'-cyclase activity"/>
    <property type="evidence" value="ECO:0007669"/>
    <property type="project" value="UniProtKB-EC"/>
</dbReference>
<dbReference type="CDD" id="cd01335">
    <property type="entry name" value="Radical_SAM"/>
    <property type="match status" value="1"/>
</dbReference>
<evidence type="ECO:0000256" key="4">
    <source>
        <dbReference type="ARBA" id="ARBA00022691"/>
    </source>
</evidence>
<keyword evidence="9" id="KW-0342">GTP-binding</keyword>
<name>A0A4S1DU57_9FLAO</name>
<evidence type="ECO:0000256" key="7">
    <source>
        <dbReference type="ARBA" id="ARBA00023004"/>
    </source>
</evidence>
<evidence type="ECO:0000256" key="9">
    <source>
        <dbReference type="ARBA" id="ARBA00023134"/>
    </source>
</evidence>
<proteinExistence type="predicted"/>
<dbReference type="InterPro" id="IPR007197">
    <property type="entry name" value="rSAM"/>
</dbReference>
<sequence>MNRDQNKNILQDSHGRDHAYLRISLIERCNLRCTYCMPEEGVKLSPKSHLMTYEEIYDIAKTFVDHGVTKIRLTGGEPLIRKDIPVILEKLATLPAELSITSNAVIIDKFTGVLKANGVNKINVSLDSLDEGKFKHITRRHEFQKVYNNILLLVKEGFTVKVNVVLMKGFNDDEIIDFINFTKDLPISVRFIEFMPFDGNKWDMSKMVSYAQVMNYVNASFSEENIIRLQDAPNDTSKNYKIKGYKGSFAIISSVTNPFCDSCNRLRLTANGQLKNCLFSATESDLLTTLRSGNPIEPIIQKAVQAKLKVRGGMDTLKKLQEPKLHSNNRSMTAIGG</sequence>
<dbReference type="SFLD" id="SFLDG01386">
    <property type="entry name" value="main_SPASM_domain-containing"/>
    <property type="match status" value="1"/>
</dbReference>
<dbReference type="PANTHER" id="PTHR22960:SF0">
    <property type="entry name" value="MOLYBDENUM COFACTOR BIOSYNTHESIS PROTEIN 1"/>
    <property type="match status" value="1"/>
</dbReference>
<dbReference type="SMART" id="SM00729">
    <property type="entry name" value="Elp3"/>
    <property type="match status" value="1"/>
</dbReference>
<evidence type="ECO:0000256" key="12">
    <source>
        <dbReference type="ARBA" id="ARBA00048697"/>
    </source>
</evidence>
<comment type="caution">
    <text evidence="14">The sequence shown here is derived from an EMBL/GenBank/DDBJ whole genome shotgun (WGS) entry which is preliminary data.</text>
</comment>
<keyword evidence="3" id="KW-0004">4Fe-4S</keyword>
<keyword evidence="11" id="KW-0456">Lyase</keyword>
<dbReference type="InterPro" id="IPR013785">
    <property type="entry name" value="Aldolase_TIM"/>
</dbReference>
<keyword evidence="7" id="KW-0408">Iron</keyword>
<organism evidence="14 15">
    <name type="scientific">Flavivirga rizhaonensis</name>
    <dbReference type="NCBI Taxonomy" id="2559571"/>
    <lineage>
        <taxon>Bacteria</taxon>
        <taxon>Pseudomonadati</taxon>
        <taxon>Bacteroidota</taxon>
        <taxon>Flavobacteriia</taxon>
        <taxon>Flavobacteriales</taxon>
        <taxon>Flavobacteriaceae</taxon>
        <taxon>Flavivirga</taxon>
    </lineage>
</organism>
<keyword evidence="10" id="KW-0501">Molybdenum cofactor biosynthesis</keyword>
<dbReference type="InterPro" id="IPR006638">
    <property type="entry name" value="Elp3/MiaA/NifB-like_rSAM"/>
</dbReference>
<evidence type="ECO:0000256" key="11">
    <source>
        <dbReference type="ARBA" id="ARBA00023239"/>
    </source>
</evidence>
<dbReference type="Pfam" id="PF06463">
    <property type="entry name" value="Mob_synth_C"/>
    <property type="match status" value="1"/>
</dbReference>
<keyword evidence="8" id="KW-0411">Iron-sulfur</keyword>
<dbReference type="InterPro" id="IPR040064">
    <property type="entry name" value="MoaA-like"/>
</dbReference>
<dbReference type="SFLD" id="SFLDS00029">
    <property type="entry name" value="Radical_SAM"/>
    <property type="match status" value="1"/>
</dbReference>
<dbReference type="InterPro" id="IPR058240">
    <property type="entry name" value="rSAM_sf"/>
</dbReference>
<dbReference type="GO" id="GO:0051539">
    <property type="term" value="F:4 iron, 4 sulfur cluster binding"/>
    <property type="evidence" value="ECO:0007669"/>
    <property type="project" value="UniProtKB-KW"/>
</dbReference>
<dbReference type="AlphaFoldDB" id="A0A4S1DU57"/>
<dbReference type="EMBL" id="SRSO01000023">
    <property type="protein sequence ID" value="TGV01489.1"/>
    <property type="molecule type" value="Genomic_DNA"/>
</dbReference>
<evidence type="ECO:0000256" key="10">
    <source>
        <dbReference type="ARBA" id="ARBA00023150"/>
    </source>
</evidence>
<evidence type="ECO:0000256" key="8">
    <source>
        <dbReference type="ARBA" id="ARBA00023014"/>
    </source>
</evidence>
<evidence type="ECO:0000313" key="14">
    <source>
        <dbReference type="EMBL" id="TGV01489.1"/>
    </source>
</evidence>
<evidence type="ECO:0000259" key="13">
    <source>
        <dbReference type="PROSITE" id="PS51918"/>
    </source>
</evidence>
<dbReference type="CDD" id="cd21117">
    <property type="entry name" value="Twitch_MoaA"/>
    <property type="match status" value="1"/>
</dbReference>
<dbReference type="PANTHER" id="PTHR22960">
    <property type="entry name" value="MOLYBDOPTERIN COFACTOR SYNTHESIS PROTEIN A"/>
    <property type="match status" value="1"/>
</dbReference>
<dbReference type="PROSITE" id="PS01305">
    <property type="entry name" value="MOAA_NIFB_PQQE"/>
    <property type="match status" value="1"/>
</dbReference>
<dbReference type="InterPro" id="IPR050105">
    <property type="entry name" value="MoCo_biosynth_MoaA/MoaC"/>
</dbReference>
<dbReference type="PROSITE" id="PS51918">
    <property type="entry name" value="RADICAL_SAM"/>
    <property type="match status" value="1"/>
</dbReference>
<dbReference type="GO" id="GO:0005525">
    <property type="term" value="F:GTP binding"/>
    <property type="evidence" value="ECO:0007669"/>
    <property type="project" value="UniProtKB-KW"/>
</dbReference>
<dbReference type="SUPFAM" id="SSF102114">
    <property type="entry name" value="Radical SAM enzymes"/>
    <property type="match status" value="1"/>
</dbReference>
<dbReference type="UniPathway" id="UPA00344"/>
<keyword evidence="6" id="KW-0547">Nucleotide-binding</keyword>
<dbReference type="Proteomes" id="UP000307602">
    <property type="component" value="Unassembled WGS sequence"/>
</dbReference>
<evidence type="ECO:0000256" key="2">
    <source>
        <dbReference type="ARBA" id="ARBA00012167"/>
    </source>
</evidence>
<accession>A0A4S1DU57</accession>
<evidence type="ECO:0000313" key="15">
    <source>
        <dbReference type="Proteomes" id="UP000307602"/>
    </source>
</evidence>
<dbReference type="Pfam" id="PF04055">
    <property type="entry name" value="Radical_SAM"/>
    <property type="match status" value="1"/>
</dbReference>
<dbReference type="GO" id="GO:0046872">
    <property type="term" value="F:metal ion binding"/>
    <property type="evidence" value="ECO:0007669"/>
    <property type="project" value="UniProtKB-KW"/>
</dbReference>
<dbReference type="SFLD" id="SFLDG01067">
    <property type="entry name" value="SPASM/twitch_domain_containing"/>
    <property type="match status" value="1"/>
</dbReference>
<dbReference type="InterPro" id="IPR010505">
    <property type="entry name" value="MoaA_twitch"/>
</dbReference>
<dbReference type="InterPro" id="IPR013483">
    <property type="entry name" value="MoaA"/>
</dbReference>
<feature type="domain" description="Radical SAM core" evidence="13">
    <location>
        <begin position="13"/>
        <end position="239"/>
    </location>
</feature>
<comment type="catalytic activity">
    <reaction evidence="12">
        <text>GTP + AH2 + S-adenosyl-L-methionine = (8S)-3',8-cyclo-7,8-dihydroguanosine 5'-triphosphate + 5'-deoxyadenosine + L-methionine + A + H(+)</text>
        <dbReference type="Rhea" id="RHEA:49576"/>
        <dbReference type="ChEBI" id="CHEBI:13193"/>
        <dbReference type="ChEBI" id="CHEBI:15378"/>
        <dbReference type="ChEBI" id="CHEBI:17319"/>
        <dbReference type="ChEBI" id="CHEBI:17499"/>
        <dbReference type="ChEBI" id="CHEBI:37565"/>
        <dbReference type="ChEBI" id="CHEBI:57844"/>
        <dbReference type="ChEBI" id="CHEBI:59789"/>
        <dbReference type="ChEBI" id="CHEBI:131766"/>
        <dbReference type="EC" id="4.1.99.22"/>
    </reaction>
</comment>
<evidence type="ECO:0000256" key="5">
    <source>
        <dbReference type="ARBA" id="ARBA00022723"/>
    </source>
</evidence>
<comment type="cofactor">
    <cofactor evidence="1">
        <name>[4Fe-4S] cluster</name>
        <dbReference type="ChEBI" id="CHEBI:49883"/>
    </cofactor>
</comment>
<dbReference type="InterPro" id="IPR000385">
    <property type="entry name" value="MoaA_NifB_PqqE_Fe-S-bd_CS"/>
</dbReference>
<keyword evidence="4" id="KW-0949">S-adenosyl-L-methionine</keyword>
<evidence type="ECO:0000256" key="6">
    <source>
        <dbReference type="ARBA" id="ARBA00022741"/>
    </source>
</evidence>
<gene>
    <name evidence="14" type="primary">moaA</name>
    <name evidence="14" type="ORF">EM932_15460</name>
</gene>
<evidence type="ECO:0000256" key="3">
    <source>
        <dbReference type="ARBA" id="ARBA00022485"/>
    </source>
</evidence>
<keyword evidence="5" id="KW-0479">Metal-binding</keyword>
<dbReference type="OrthoDB" id="9763993at2"/>
<evidence type="ECO:0000256" key="1">
    <source>
        <dbReference type="ARBA" id="ARBA00001966"/>
    </source>
</evidence>
<reference evidence="14 15" key="1">
    <citation type="submission" date="2019-04" db="EMBL/GenBank/DDBJ databases">
        <authorList>
            <person name="Liu A."/>
        </authorList>
    </citation>
    <scope>NUCLEOTIDE SEQUENCE [LARGE SCALE GENOMIC DNA]</scope>
    <source>
        <strain evidence="14 15">RZ03</strain>
    </source>
</reference>
<keyword evidence="15" id="KW-1185">Reference proteome</keyword>
<dbReference type="SFLD" id="SFLDG01383">
    <property type="entry name" value="cyclic_pyranopterin_phosphate"/>
    <property type="match status" value="1"/>
</dbReference>
<dbReference type="RefSeq" id="WP_135878105.1">
    <property type="nucleotide sequence ID" value="NZ_SRSO01000023.1"/>
</dbReference>
<protein>
    <recommendedName>
        <fullName evidence="2">GTP 3',8-cyclase</fullName>
        <ecNumber evidence="2">4.1.99.22</ecNumber>
    </recommendedName>
</protein>
<dbReference type="EC" id="4.1.99.22" evidence="2"/>